<proteinExistence type="inferred from homology"/>
<protein>
    <submittedName>
        <fullName evidence="9">Outer membrane efflux protein</fullName>
    </submittedName>
</protein>
<dbReference type="Pfam" id="PF02321">
    <property type="entry name" value="OEP"/>
    <property type="match status" value="1"/>
</dbReference>
<evidence type="ECO:0000256" key="3">
    <source>
        <dbReference type="ARBA" id="ARBA00022448"/>
    </source>
</evidence>
<organism evidence="9 10">
    <name type="scientific">Chitinophaga niastensis</name>
    <dbReference type="NCBI Taxonomy" id="536980"/>
    <lineage>
        <taxon>Bacteria</taxon>
        <taxon>Pseudomonadati</taxon>
        <taxon>Bacteroidota</taxon>
        <taxon>Chitinophagia</taxon>
        <taxon>Chitinophagales</taxon>
        <taxon>Chitinophagaceae</taxon>
        <taxon>Chitinophaga</taxon>
    </lineage>
</organism>
<keyword evidence="8" id="KW-0732">Signal</keyword>
<dbReference type="GO" id="GO:1990281">
    <property type="term" value="C:efflux pump complex"/>
    <property type="evidence" value="ECO:0007669"/>
    <property type="project" value="TreeGrafter"/>
</dbReference>
<dbReference type="EMBL" id="PYAW01000007">
    <property type="protein sequence ID" value="PSL43752.1"/>
    <property type="molecule type" value="Genomic_DNA"/>
</dbReference>
<keyword evidence="6" id="KW-0472">Membrane</keyword>
<evidence type="ECO:0000313" key="9">
    <source>
        <dbReference type="EMBL" id="PSL43752.1"/>
    </source>
</evidence>
<dbReference type="OrthoDB" id="654651at2"/>
<dbReference type="InterPro" id="IPR003423">
    <property type="entry name" value="OMP_efflux"/>
</dbReference>
<dbReference type="GO" id="GO:0015288">
    <property type="term" value="F:porin activity"/>
    <property type="evidence" value="ECO:0007669"/>
    <property type="project" value="TreeGrafter"/>
</dbReference>
<keyword evidence="5" id="KW-0812">Transmembrane</keyword>
<dbReference type="GO" id="GO:0015562">
    <property type="term" value="F:efflux transmembrane transporter activity"/>
    <property type="evidence" value="ECO:0007669"/>
    <property type="project" value="InterPro"/>
</dbReference>
<dbReference type="SUPFAM" id="SSF56954">
    <property type="entry name" value="Outer membrane efflux proteins (OEP)"/>
    <property type="match status" value="1"/>
</dbReference>
<keyword evidence="4" id="KW-1134">Transmembrane beta strand</keyword>
<comment type="caution">
    <text evidence="9">The sequence shown here is derived from an EMBL/GenBank/DDBJ whole genome shotgun (WGS) entry which is preliminary data.</text>
</comment>
<keyword evidence="10" id="KW-1185">Reference proteome</keyword>
<dbReference type="PANTHER" id="PTHR30026:SF20">
    <property type="entry name" value="OUTER MEMBRANE PROTEIN TOLC"/>
    <property type="match status" value="1"/>
</dbReference>
<evidence type="ECO:0000256" key="5">
    <source>
        <dbReference type="ARBA" id="ARBA00022692"/>
    </source>
</evidence>
<evidence type="ECO:0000313" key="10">
    <source>
        <dbReference type="Proteomes" id="UP000240971"/>
    </source>
</evidence>
<dbReference type="InterPro" id="IPR051906">
    <property type="entry name" value="TolC-like"/>
</dbReference>
<dbReference type="GO" id="GO:0009279">
    <property type="term" value="C:cell outer membrane"/>
    <property type="evidence" value="ECO:0007669"/>
    <property type="project" value="UniProtKB-SubCell"/>
</dbReference>
<keyword evidence="3" id="KW-0813">Transport</keyword>
<sequence>MKKVFFVIVSICFSVFAQAQDKASSLYLKLNDAPEVTRLKAKLVQLAMENPGLSVFDAKREINSYEVTKAKAAWLNTLTAAGNLNEYTIKNQATSNNAFFPRYNFSLMIPLGNFITIPNDVKIAKTNKKVINYTQDEARRKLKADVLDAYEQYASAKKLLELQAPLLEDVLTQYKQIEEKFSKGEKGITVEEYNTAYRNYNGEMVRKVMVEKELRLAKNEVERLIGISLEEAILQSQAEAGIK</sequence>
<evidence type="ECO:0000256" key="1">
    <source>
        <dbReference type="ARBA" id="ARBA00004442"/>
    </source>
</evidence>
<accession>A0A2P8HC45</accession>
<dbReference type="AlphaFoldDB" id="A0A2P8HC45"/>
<gene>
    <name evidence="9" type="ORF">CLV51_10762</name>
</gene>
<dbReference type="Proteomes" id="UP000240971">
    <property type="component" value="Unassembled WGS sequence"/>
</dbReference>
<evidence type="ECO:0000256" key="7">
    <source>
        <dbReference type="ARBA" id="ARBA00023237"/>
    </source>
</evidence>
<name>A0A2P8HC45_CHINA</name>
<feature type="chain" id="PRO_5015132884" evidence="8">
    <location>
        <begin position="20"/>
        <end position="243"/>
    </location>
</feature>
<reference evidence="9 10" key="1">
    <citation type="submission" date="2018-03" db="EMBL/GenBank/DDBJ databases">
        <title>Genomic Encyclopedia of Archaeal and Bacterial Type Strains, Phase II (KMG-II): from individual species to whole genera.</title>
        <authorList>
            <person name="Goeker M."/>
        </authorList>
    </citation>
    <scope>NUCLEOTIDE SEQUENCE [LARGE SCALE GENOMIC DNA]</scope>
    <source>
        <strain evidence="9 10">DSM 24859</strain>
    </source>
</reference>
<evidence type="ECO:0000256" key="6">
    <source>
        <dbReference type="ARBA" id="ARBA00023136"/>
    </source>
</evidence>
<evidence type="ECO:0000256" key="4">
    <source>
        <dbReference type="ARBA" id="ARBA00022452"/>
    </source>
</evidence>
<evidence type="ECO:0000256" key="8">
    <source>
        <dbReference type="SAM" id="SignalP"/>
    </source>
</evidence>
<comment type="subcellular location">
    <subcellularLocation>
        <location evidence="1">Cell outer membrane</location>
    </subcellularLocation>
</comment>
<comment type="similarity">
    <text evidence="2">Belongs to the outer membrane factor (OMF) (TC 1.B.17) family.</text>
</comment>
<dbReference type="RefSeq" id="WP_106530732.1">
    <property type="nucleotide sequence ID" value="NZ_PYAW01000007.1"/>
</dbReference>
<evidence type="ECO:0000256" key="2">
    <source>
        <dbReference type="ARBA" id="ARBA00007613"/>
    </source>
</evidence>
<keyword evidence="7" id="KW-0998">Cell outer membrane</keyword>
<feature type="signal peptide" evidence="8">
    <location>
        <begin position="1"/>
        <end position="19"/>
    </location>
</feature>
<dbReference type="Gene3D" id="1.20.1600.10">
    <property type="entry name" value="Outer membrane efflux proteins (OEP)"/>
    <property type="match status" value="1"/>
</dbReference>
<dbReference type="PANTHER" id="PTHR30026">
    <property type="entry name" value="OUTER MEMBRANE PROTEIN TOLC"/>
    <property type="match status" value="1"/>
</dbReference>